<dbReference type="Proteomes" id="UP000460272">
    <property type="component" value="Unassembled WGS sequence"/>
</dbReference>
<keyword evidence="3" id="KW-1185">Reference proteome</keyword>
<evidence type="ECO:0000313" key="2">
    <source>
        <dbReference type="EMBL" id="TVZ00176.1"/>
    </source>
</evidence>
<name>A0A6P2BPQ4_9ACTN</name>
<reference evidence="2 3" key="1">
    <citation type="submission" date="2018-11" db="EMBL/GenBank/DDBJ databases">
        <title>Trebonia kvetii gen.nov., sp.nov., a novel acidophilic actinobacterium, and proposal of the new actinobacterial family Treboniaceae fam. nov.</title>
        <authorList>
            <person name="Rapoport D."/>
            <person name="Sagova-Mareckova M."/>
            <person name="Sedlacek I."/>
            <person name="Provaznik J."/>
            <person name="Kralova S."/>
            <person name="Pavlinic D."/>
            <person name="Benes V."/>
            <person name="Kopecky J."/>
        </authorList>
    </citation>
    <scope>NUCLEOTIDE SEQUENCE [LARGE SCALE GENOMIC DNA]</scope>
    <source>
        <strain evidence="2 3">15Tr583</strain>
    </source>
</reference>
<dbReference type="OrthoDB" id="5419957at2"/>
<dbReference type="EMBL" id="RPFW01000010">
    <property type="protein sequence ID" value="TVZ00176.1"/>
    <property type="molecule type" value="Genomic_DNA"/>
</dbReference>
<protein>
    <submittedName>
        <fullName evidence="2">Uncharacterized protein</fullName>
    </submittedName>
</protein>
<feature type="region of interest" description="Disordered" evidence="1">
    <location>
        <begin position="1"/>
        <end position="20"/>
    </location>
</feature>
<proteinExistence type="predicted"/>
<evidence type="ECO:0000313" key="3">
    <source>
        <dbReference type="Proteomes" id="UP000460272"/>
    </source>
</evidence>
<evidence type="ECO:0000256" key="1">
    <source>
        <dbReference type="SAM" id="MobiDB-lite"/>
    </source>
</evidence>
<accession>A0A6P2BPQ4</accession>
<organism evidence="2 3">
    <name type="scientific">Trebonia kvetii</name>
    <dbReference type="NCBI Taxonomy" id="2480626"/>
    <lineage>
        <taxon>Bacteria</taxon>
        <taxon>Bacillati</taxon>
        <taxon>Actinomycetota</taxon>
        <taxon>Actinomycetes</taxon>
        <taxon>Streptosporangiales</taxon>
        <taxon>Treboniaceae</taxon>
        <taxon>Trebonia</taxon>
    </lineage>
</organism>
<sequence>MAKPPDSTKTSCQQKLAGRARERWPQLAGIDVRWHGQFSYIAGRLPDGNALPLMRLQYTGSAAHWGFAIYRASHDDYDKSLLPTGLPFGTPQEALDCACGLYLGDATAWTDPSSQTN</sequence>
<comment type="caution">
    <text evidence="2">The sequence shown here is derived from an EMBL/GenBank/DDBJ whole genome shotgun (WGS) entry which is preliminary data.</text>
</comment>
<gene>
    <name evidence="2" type="ORF">EAS64_39715</name>
</gene>
<dbReference type="AlphaFoldDB" id="A0A6P2BPQ4"/>
<dbReference type="RefSeq" id="WP_145861820.1">
    <property type="nucleotide sequence ID" value="NZ_RPFW01000010.1"/>
</dbReference>